<evidence type="ECO:0000313" key="3">
    <source>
        <dbReference type="EMBL" id="RMS55284.1"/>
    </source>
</evidence>
<feature type="domain" description="SnoaL-like" evidence="1">
    <location>
        <begin position="9"/>
        <end position="110"/>
    </location>
</feature>
<evidence type="ECO:0000313" key="5">
    <source>
        <dbReference type="Proteomes" id="UP000045039"/>
    </source>
</evidence>
<dbReference type="Proteomes" id="UP000284767">
    <property type="component" value="Unassembled WGS sequence"/>
</dbReference>
<evidence type="ECO:0000259" key="1">
    <source>
        <dbReference type="Pfam" id="PF12680"/>
    </source>
</evidence>
<dbReference type="InterPro" id="IPR032710">
    <property type="entry name" value="NTF2-like_dom_sf"/>
</dbReference>
<proteinExistence type="predicted"/>
<dbReference type="RefSeq" id="WP_003118297.1">
    <property type="nucleotide sequence ID" value="NZ_AP014839.1"/>
</dbReference>
<dbReference type="Proteomes" id="UP000045039">
    <property type="component" value="Unassembled WGS sequence"/>
</dbReference>
<name>A0A0C7D179_PSEAI</name>
<dbReference type="Gene3D" id="3.10.450.50">
    <property type="match status" value="1"/>
</dbReference>
<evidence type="ECO:0000313" key="6">
    <source>
        <dbReference type="Proteomes" id="UP000270834"/>
    </source>
</evidence>
<evidence type="ECO:0000313" key="4">
    <source>
        <dbReference type="EMBL" id="RPM16243.1"/>
    </source>
</evidence>
<dbReference type="SUPFAM" id="SSF54427">
    <property type="entry name" value="NTF2-like"/>
    <property type="match status" value="1"/>
</dbReference>
<dbReference type="InterPro" id="IPR037401">
    <property type="entry name" value="SnoaL-like"/>
</dbReference>
<evidence type="ECO:0000313" key="7">
    <source>
        <dbReference type="Proteomes" id="UP000284767"/>
    </source>
</evidence>
<protein>
    <submittedName>
        <fullName evidence="4">Nuclear transport factor 2 family protein</fullName>
    </submittedName>
    <submittedName>
        <fullName evidence="2">SnoaL-like domain protein</fullName>
    </submittedName>
</protein>
<dbReference type="Pfam" id="PF12680">
    <property type="entry name" value="SnoaL_2"/>
    <property type="match status" value="1"/>
</dbReference>
<reference evidence="4 7" key="3">
    <citation type="submission" date="2017-08" db="EMBL/GenBank/DDBJ databases">
        <authorList>
            <person name="Feschi L."/>
            <person name="Jeukens J."/>
            <person name="Emond-Rheault J.-G."/>
            <person name="Kukavica-Ibrulj I."/>
            <person name="Boyle B."/>
            <person name="Levesque R.C."/>
        </authorList>
    </citation>
    <scope>NUCLEOTIDE SEQUENCE [LARGE SCALE GENOMIC DNA]</scope>
    <source>
        <strain evidence="4 7">PA-W36</strain>
    </source>
</reference>
<reference evidence="4 7" key="5">
    <citation type="submission" date="2019-01" db="EMBL/GenBank/DDBJ databases">
        <title>The Pseudomonas aeruginosa pan-genome provides new insights on its population structure, horizontal gene transfer and pathogenicity.</title>
        <authorList>
            <person name="Freschi L."/>
            <person name="Vincent A.T."/>
            <person name="Jeukens J."/>
            <person name="Emond-Rheault J.-G."/>
            <person name="Kukavica-Ibrulj I."/>
            <person name="Dupont M.-J."/>
            <person name="Charette S.J."/>
            <person name="Boyle B."/>
            <person name="Levesque R.C."/>
        </authorList>
    </citation>
    <scope>NUCLEOTIDE SEQUENCE [LARGE SCALE GENOMIC DNA]</scope>
    <source>
        <strain evidence="4 7">PA-W36</strain>
    </source>
</reference>
<sequence length="160" mass="18269">MAHPNAELIERFYQAFQRLDGEAMAACYAPQATFHDPAFGELRGREVGDMWRLLTSRARDFRLDYANVRADENEGRAQWVAHYLFTQTGRRVENRIEARFRFAGGLIVEHRDQFDLWRWSRQALGAKGLLLGWAPPVQRAIRGQARKGLAAYQAAHPAAG</sequence>
<dbReference type="EMBL" id="NSNE01000007">
    <property type="protein sequence ID" value="RPM16243.1"/>
    <property type="molecule type" value="Genomic_DNA"/>
</dbReference>
<reference evidence="3 6" key="4">
    <citation type="submission" date="2018-08" db="EMBL/GenBank/DDBJ databases">
        <title>Recombination of ecologically and evolutionarily significant loci maintains genetic cohesion in the Pseudomonas syringae species complex.</title>
        <authorList>
            <person name="Dillon M."/>
            <person name="Thakur S."/>
            <person name="Almeida R.N.D."/>
            <person name="Weir B.S."/>
            <person name="Guttman D.S."/>
        </authorList>
    </citation>
    <scope>NUCLEOTIDE SEQUENCE [LARGE SCALE GENOMIC DNA]</scope>
    <source>
        <strain evidence="3 6">ICMP 7846</strain>
    </source>
</reference>
<dbReference type="AlphaFoldDB" id="A0A0C7D179"/>
<organism evidence="3 6">
    <name type="scientific">Pseudomonas aeruginosa</name>
    <dbReference type="NCBI Taxonomy" id="287"/>
    <lineage>
        <taxon>Bacteria</taxon>
        <taxon>Pseudomonadati</taxon>
        <taxon>Pseudomonadota</taxon>
        <taxon>Gammaproteobacteria</taxon>
        <taxon>Pseudomonadales</taxon>
        <taxon>Pseudomonadaceae</taxon>
        <taxon>Pseudomonas</taxon>
    </lineage>
</organism>
<accession>A0A0C7D179</accession>
<dbReference type="EMBL" id="CVVU01000028">
    <property type="protein sequence ID" value="CRO08275.1"/>
    <property type="molecule type" value="Genomic_DNA"/>
</dbReference>
<comment type="caution">
    <text evidence="3">The sequence shown here is derived from an EMBL/GenBank/DDBJ whole genome shotgun (WGS) entry which is preliminary data.</text>
</comment>
<reference evidence="5" key="1">
    <citation type="submission" date="2015-06" db="EMBL/GenBank/DDBJ databases">
        <authorList>
            <person name="Radhakrishnan Rajesh"/>
            <person name="Underwood Anthony"/>
            <person name="Al-Shahib Ali"/>
        </authorList>
    </citation>
    <scope>NUCLEOTIDE SEQUENCE [LARGE SCALE GENOMIC DNA]</scope>
    <source>
        <strain evidence="5">P19_London_7_VIM_2_05_10</strain>
    </source>
</reference>
<dbReference type="Proteomes" id="UP000270834">
    <property type="component" value="Unassembled WGS sequence"/>
</dbReference>
<evidence type="ECO:0000313" key="2">
    <source>
        <dbReference type="EMBL" id="CRO08275.1"/>
    </source>
</evidence>
<gene>
    <name evidence="3" type="ORF">ALP65_01043</name>
    <name evidence="4" type="ORF">IPC1295_13910</name>
    <name evidence="2" type="ORF">PAERUG_P19_London_7_VIM_2_05_10_00742</name>
</gene>
<dbReference type="EMBL" id="RBSQ01000592">
    <property type="protein sequence ID" value="RMS55284.1"/>
    <property type="molecule type" value="Genomic_DNA"/>
</dbReference>
<reference evidence="2" key="2">
    <citation type="submission" date="2015-06" db="EMBL/GenBank/DDBJ databases">
        <authorList>
            <person name="Radhakrishnan R."/>
            <person name="Underwood A."/>
            <person name="Al-Shahib A."/>
        </authorList>
    </citation>
    <scope>NUCLEOTIDE SEQUENCE</scope>
    <source>
        <strain evidence="2">P19_London_7_VIM_2_05_10</strain>
    </source>
</reference>